<dbReference type="Pfam" id="PF00078">
    <property type="entry name" value="RVT_1"/>
    <property type="match status" value="1"/>
</dbReference>
<sequence>MTDVFDTLADSQAEIFSTLDLKSGFWHVPLDPATKHKSAFITRKGVYEFNRLPYGMMNSPMTFQCLMTKVLEDLNFKIALVYIDDILIFSETFEEHLHHLKLVFTNLRAAKLKLNPEKYNISVKYLQKIKDCNGRLGRWSLLLQAYNFKIQHRSGNKNPADVLSRQDHPNTEPEHSSELSEHLYSISDNQKEYPEATLFYGGGNIDSIISSLNSIQHIQGINNIVLPNLATEQQRCPDLTDIIQYKQFGQVPVDPAKARTIVTESYNYEVEDGILKHFYSKRCKKVPQDERLVKQIAVPKVLRNYLLKSYHDCIAGGGHQGFERTYAALRNKYFWPSMYSDINTYVKTCETCQQPKRALNARPPPLQPQQTHDVFRDDI</sequence>
<evidence type="ECO:0000259" key="2">
    <source>
        <dbReference type="PROSITE" id="PS50878"/>
    </source>
</evidence>
<gene>
    <name evidence="3" type="ORF">MGAL_10B003450</name>
</gene>
<dbReference type="CDD" id="cd01647">
    <property type="entry name" value="RT_LTR"/>
    <property type="match status" value="1"/>
</dbReference>
<dbReference type="PANTHER" id="PTHR37984:SF5">
    <property type="entry name" value="PROTEIN NYNRIN-LIKE"/>
    <property type="match status" value="1"/>
</dbReference>
<feature type="region of interest" description="Disordered" evidence="1">
    <location>
        <begin position="357"/>
        <end position="379"/>
    </location>
</feature>
<dbReference type="PANTHER" id="PTHR37984">
    <property type="entry name" value="PROTEIN CBG26694"/>
    <property type="match status" value="1"/>
</dbReference>
<dbReference type="InterPro" id="IPR000477">
    <property type="entry name" value="RT_dom"/>
</dbReference>
<evidence type="ECO:0000256" key="1">
    <source>
        <dbReference type="SAM" id="MobiDB-lite"/>
    </source>
</evidence>
<comment type="caution">
    <text evidence="3">The sequence shown here is derived from an EMBL/GenBank/DDBJ whole genome shotgun (WGS) entry which is preliminary data.</text>
</comment>
<dbReference type="InterPro" id="IPR043502">
    <property type="entry name" value="DNA/RNA_pol_sf"/>
</dbReference>
<reference evidence="3" key="1">
    <citation type="submission" date="2018-11" db="EMBL/GenBank/DDBJ databases">
        <authorList>
            <person name="Alioto T."/>
            <person name="Alioto T."/>
        </authorList>
    </citation>
    <scope>NUCLEOTIDE SEQUENCE</scope>
</reference>
<keyword evidence="4" id="KW-1185">Reference proteome</keyword>
<organism evidence="3 4">
    <name type="scientific">Mytilus galloprovincialis</name>
    <name type="common">Mediterranean mussel</name>
    <dbReference type="NCBI Taxonomy" id="29158"/>
    <lineage>
        <taxon>Eukaryota</taxon>
        <taxon>Metazoa</taxon>
        <taxon>Spiralia</taxon>
        <taxon>Lophotrochozoa</taxon>
        <taxon>Mollusca</taxon>
        <taxon>Bivalvia</taxon>
        <taxon>Autobranchia</taxon>
        <taxon>Pteriomorphia</taxon>
        <taxon>Mytilida</taxon>
        <taxon>Mytiloidea</taxon>
        <taxon>Mytilidae</taxon>
        <taxon>Mytilinae</taxon>
        <taxon>Mytilus</taxon>
    </lineage>
</organism>
<accession>A0A8B6F684</accession>
<evidence type="ECO:0000313" key="4">
    <source>
        <dbReference type="Proteomes" id="UP000596742"/>
    </source>
</evidence>
<feature type="compositionally biased region" description="Basic and acidic residues" evidence="1">
    <location>
        <begin position="164"/>
        <end position="181"/>
    </location>
</feature>
<dbReference type="AlphaFoldDB" id="A0A8B6F684"/>
<dbReference type="FunFam" id="1.10.340.70:FF:000001">
    <property type="entry name" value="Retrovirus-related Pol polyprotein from transposon gypsy-like Protein"/>
    <property type="match status" value="1"/>
</dbReference>
<dbReference type="OrthoDB" id="116078at2759"/>
<proteinExistence type="predicted"/>
<dbReference type="Gene3D" id="1.10.340.70">
    <property type="match status" value="1"/>
</dbReference>
<feature type="domain" description="Reverse transcriptase" evidence="2">
    <location>
        <begin position="1"/>
        <end position="143"/>
    </location>
</feature>
<dbReference type="Gene3D" id="3.10.10.10">
    <property type="entry name" value="HIV Type 1 Reverse Transcriptase, subunit A, domain 1"/>
    <property type="match status" value="1"/>
</dbReference>
<dbReference type="InterPro" id="IPR050951">
    <property type="entry name" value="Retrovirus_Pol_polyprotein"/>
</dbReference>
<dbReference type="SUPFAM" id="SSF56672">
    <property type="entry name" value="DNA/RNA polymerases"/>
    <property type="match status" value="1"/>
</dbReference>
<dbReference type="Pfam" id="PF17921">
    <property type="entry name" value="Integrase_H2C2"/>
    <property type="match status" value="1"/>
</dbReference>
<dbReference type="PROSITE" id="PS50878">
    <property type="entry name" value="RT_POL"/>
    <property type="match status" value="1"/>
</dbReference>
<dbReference type="EMBL" id="UYJE01006192">
    <property type="protein sequence ID" value="VDI43766.1"/>
    <property type="molecule type" value="Genomic_DNA"/>
</dbReference>
<protein>
    <recommendedName>
        <fullName evidence="2">Reverse transcriptase domain-containing protein</fullName>
    </recommendedName>
</protein>
<dbReference type="Proteomes" id="UP000596742">
    <property type="component" value="Unassembled WGS sequence"/>
</dbReference>
<evidence type="ECO:0000313" key="3">
    <source>
        <dbReference type="EMBL" id="VDI43766.1"/>
    </source>
</evidence>
<dbReference type="InterPro" id="IPR041588">
    <property type="entry name" value="Integrase_H2C2"/>
</dbReference>
<name>A0A8B6F684_MYTGA</name>
<dbReference type="InterPro" id="IPR043128">
    <property type="entry name" value="Rev_trsase/Diguanyl_cyclase"/>
</dbReference>
<feature type="region of interest" description="Disordered" evidence="1">
    <location>
        <begin position="157"/>
        <end position="181"/>
    </location>
</feature>
<dbReference type="Gene3D" id="3.30.70.270">
    <property type="match status" value="1"/>
</dbReference>